<protein>
    <recommendedName>
        <fullName evidence="1">Fungal lipase-type domain-containing protein</fullName>
    </recommendedName>
</protein>
<dbReference type="Proteomes" id="UP000297737">
    <property type="component" value="Unassembled WGS sequence"/>
</dbReference>
<dbReference type="AlphaFoldDB" id="A0A4Y9EQ75"/>
<dbReference type="OrthoDB" id="5522031at2"/>
<gene>
    <name evidence="2" type="ORF">EUV02_01570</name>
</gene>
<feature type="domain" description="Fungal lipase-type" evidence="1">
    <location>
        <begin position="94"/>
        <end position="221"/>
    </location>
</feature>
<dbReference type="SUPFAM" id="SSF53474">
    <property type="entry name" value="alpha/beta-Hydrolases"/>
    <property type="match status" value="1"/>
</dbReference>
<accession>A0A4Y9EQ75</accession>
<dbReference type="RefSeq" id="WP_135244469.1">
    <property type="nucleotide sequence ID" value="NZ_SIHO01000001.1"/>
</dbReference>
<dbReference type="InterPro" id="IPR002921">
    <property type="entry name" value="Fungal_lipase-type"/>
</dbReference>
<dbReference type="Pfam" id="PF01764">
    <property type="entry name" value="Lipase_3"/>
    <property type="match status" value="1"/>
</dbReference>
<keyword evidence="3" id="KW-1185">Reference proteome</keyword>
<dbReference type="EMBL" id="SIHO01000001">
    <property type="protein sequence ID" value="TFU05744.1"/>
    <property type="molecule type" value="Genomic_DNA"/>
</dbReference>
<proteinExistence type="predicted"/>
<reference evidence="2 3" key="1">
    <citation type="submission" date="2019-02" db="EMBL/GenBank/DDBJ databases">
        <title>Polymorphobacter sp. isolated from the lake at the Tibet of China.</title>
        <authorList>
            <person name="Li A."/>
        </authorList>
    </citation>
    <scope>NUCLEOTIDE SEQUENCE [LARGE SCALE GENOMIC DNA]</scope>
    <source>
        <strain evidence="2 3">DJ1R-1</strain>
    </source>
</reference>
<organism evidence="2 3">
    <name type="scientific">Glacieibacterium arshaanense</name>
    <dbReference type="NCBI Taxonomy" id="2511025"/>
    <lineage>
        <taxon>Bacteria</taxon>
        <taxon>Pseudomonadati</taxon>
        <taxon>Pseudomonadota</taxon>
        <taxon>Alphaproteobacteria</taxon>
        <taxon>Sphingomonadales</taxon>
        <taxon>Sphingosinicellaceae</taxon>
        <taxon>Glacieibacterium</taxon>
    </lineage>
</organism>
<dbReference type="InterPro" id="IPR029058">
    <property type="entry name" value="AB_hydrolase_fold"/>
</dbReference>
<dbReference type="GO" id="GO:0006629">
    <property type="term" value="P:lipid metabolic process"/>
    <property type="evidence" value="ECO:0007669"/>
    <property type="project" value="InterPro"/>
</dbReference>
<dbReference type="InterPro" id="IPR051218">
    <property type="entry name" value="Sec_MonoDiacylglyc_Lipase"/>
</dbReference>
<dbReference type="Gene3D" id="3.40.50.1820">
    <property type="entry name" value="alpha/beta hydrolase"/>
    <property type="match status" value="1"/>
</dbReference>
<comment type="caution">
    <text evidence="2">The sequence shown here is derived from an EMBL/GenBank/DDBJ whole genome shotgun (WGS) entry which is preliminary data.</text>
</comment>
<evidence type="ECO:0000313" key="3">
    <source>
        <dbReference type="Proteomes" id="UP000297737"/>
    </source>
</evidence>
<evidence type="ECO:0000313" key="2">
    <source>
        <dbReference type="EMBL" id="TFU05744.1"/>
    </source>
</evidence>
<dbReference type="PANTHER" id="PTHR45856">
    <property type="entry name" value="ALPHA/BETA-HYDROLASES SUPERFAMILY PROTEIN"/>
    <property type="match status" value="1"/>
</dbReference>
<name>A0A4Y9EQ75_9SPHN</name>
<sequence>MVDSLHRRLMYLCNLSYELAPGAIAVPVRPGETGRRDAAIGLGHQGAVIARNAAGGLFRDVALVGHIPEGIVIAARGTMPPDPHAKGPAALAIIRDWLNDGNLFDKASNDFVDRVHGGFAASAIALCGGDDGIKAVLTDLLARDDIPRHVFVTGHSKGGPVANLIAWAIRARWGISSVPVTVVTFAAARTGNAAFRADFNSRGIECTRYEAFFDQVPKLPLGTDQNAALRKLLDHFGIKVSGDGVGFVGIGSKVEENPFQAIFKNAGGLVHLGNGKIDFIDNLEMIVKAHSIGPETSYDGLVQ</sequence>
<dbReference type="PANTHER" id="PTHR45856:SF24">
    <property type="entry name" value="FUNGAL LIPASE-LIKE DOMAIN-CONTAINING PROTEIN"/>
    <property type="match status" value="1"/>
</dbReference>
<evidence type="ECO:0000259" key="1">
    <source>
        <dbReference type="Pfam" id="PF01764"/>
    </source>
</evidence>